<dbReference type="AlphaFoldDB" id="A0AB34ISD1"/>
<dbReference type="EMBL" id="JBGBPQ010000020">
    <property type="protein sequence ID" value="KAL1504404.1"/>
    <property type="molecule type" value="Genomic_DNA"/>
</dbReference>
<sequence length="158" mass="18185">MVPKTWFTSPLFQSMSKLVRPATARTRRKMLTIKQHTIKEVLFDLMADLETGEVEGLEWTDSQKKELRPTSETASLTWYKYTINKPGLVDKIWKLQDREVLALKGSGKGQQTLCRRGHGCARLHLSRAAAQRGQRSDLIAQVTDRYRERRSMHCNAIV</sequence>
<reference evidence="1 2" key="1">
    <citation type="journal article" date="2024" name="Science">
        <title>Giant polyketide synthase enzymes in the biosynthesis of giant marine polyether toxins.</title>
        <authorList>
            <person name="Fallon T.R."/>
            <person name="Shende V.V."/>
            <person name="Wierzbicki I.H."/>
            <person name="Pendleton A.L."/>
            <person name="Watervoot N.F."/>
            <person name="Auber R.P."/>
            <person name="Gonzalez D.J."/>
            <person name="Wisecaver J.H."/>
            <person name="Moore B.S."/>
        </authorList>
    </citation>
    <scope>NUCLEOTIDE SEQUENCE [LARGE SCALE GENOMIC DNA]</scope>
    <source>
        <strain evidence="1 2">12B1</strain>
    </source>
</reference>
<evidence type="ECO:0000313" key="2">
    <source>
        <dbReference type="Proteomes" id="UP001515480"/>
    </source>
</evidence>
<gene>
    <name evidence="1" type="ORF">AB1Y20_010810</name>
</gene>
<evidence type="ECO:0000313" key="1">
    <source>
        <dbReference type="EMBL" id="KAL1504404.1"/>
    </source>
</evidence>
<name>A0AB34ISD1_PRYPA</name>
<protein>
    <submittedName>
        <fullName evidence="1">Uncharacterized protein</fullName>
    </submittedName>
</protein>
<keyword evidence="2" id="KW-1185">Reference proteome</keyword>
<comment type="caution">
    <text evidence="1">The sequence shown here is derived from an EMBL/GenBank/DDBJ whole genome shotgun (WGS) entry which is preliminary data.</text>
</comment>
<accession>A0AB34ISD1</accession>
<proteinExistence type="predicted"/>
<dbReference type="Proteomes" id="UP001515480">
    <property type="component" value="Unassembled WGS sequence"/>
</dbReference>
<organism evidence="1 2">
    <name type="scientific">Prymnesium parvum</name>
    <name type="common">Toxic golden alga</name>
    <dbReference type="NCBI Taxonomy" id="97485"/>
    <lineage>
        <taxon>Eukaryota</taxon>
        <taxon>Haptista</taxon>
        <taxon>Haptophyta</taxon>
        <taxon>Prymnesiophyceae</taxon>
        <taxon>Prymnesiales</taxon>
        <taxon>Prymnesiaceae</taxon>
        <taxon>Prymnesium</taxon>
    </lineage>
</organism>